<name>A0ABT9Z0U2_9BACI</name>
<dbReference type="Proteomes" id="UP001232245">
    <property type="component" value="Unassembled WGS sequence"/>
</dbReference>
<gene>
    <name evidence="3" type="ORF">J2S02_001229</name>
</gene>
<evidence type="ECO:0000259" key="1">
    <source>
        <dbReference type="Pfam" id="PF00534"/>
    </source>
</evidence>
<dbReference type="InterPro" id="IPR001296">
    <property type="entry name" value="Glyco_trans_1"/>
</dbReference>
<dbReference type="SUPFAM" id="SSF53756">
    <property type="entry name" value="UDP-Glycosyltransferase/glycogen phosphorylase"/>
    <property type="match status" value="1"/>
</dbReference>
<proteinExistence type="predicted"/>
<dbReference type="Gene3D" id="3.40.50.2000">
    <property type="entry name" value="Glycogen Phosphorylase B"/>
    <property type="match status" value="2"/>
</dbReference>
<evidence type="ECO:0000259" key="2">
    <source>
        <dbReference type="Pfam" id="PF13477"/>
    </source>
</evidence>
<dbReference type="Pfam" id="PF00534">
    <property type="entry name" value="Glycos_transf_1"/>
    <property type="match status" value="1"/>
</dbReference>
<dbReference type="CDD" id="cd03808">
    <property type="entry name" value="GT4_CapM-like"/>
    <property type="match status" value="1"/>
</dbReference>
<dbReference type="InterPro" id="IPR028098">
    <property type="entry name" value="Glyco_trans_4-like_N"/>
</dbReference>
<dbReference type="PANTHER" id="PTHR12526">
    <property type="entry name" value="GLYCOSYLTRANSFERASE"/>
    <property type="match status" value="1"/>
</dbReference>
<dbReference type="RefSeq" id="WP_174881605.1">
    <property type="nucleotide sequence ID" value="NZ_CADEPK010000378.1"/>
</dbReference>
<sequence>MKKKSICVVTTKSSTIEAFLLEQLYYLQKNGYDVTIVCDVDDELEKKLPKSISYYPIPMKRGIEIGMIIIIWRLVLLFKRERFDIVQYSTPNAAFYASIASWLASRPIRLYCQWGIRYVGYRGLTRLIFKLIEKITCLLSTDIEPDSFSNLQFAREEGLYSTKNSRVIWNGSANGVNIKKFDINKKNEWRNEIRKYYNIQGSEFVYGFSGRLVKDKGINELIAAYKIIYENFVPNSKLLIVGSYDDDNNIDQQLMSWARDSQSVIFCGYTNEIEKYYSAMDVFILPSYREGFGSVVIEAEAMGNAVIVTDIPGPIDAMKKGVTGLTVRKGEVGELVNAMKKLFDEVDLLLLMKENAVKFSRENFEQKKLWNHVLNDRNLLIQRTRTNSMGVYRKNA</sequence>
<feature type="domain" description="Glycosyltransferase subfamily 4-like N-terminal" evidence="2">
    <location>
        <begin position="8"/>
        <end position="134"/>
    </location>
</feature>
<accession>A0ABT9Z0U2</accession>
<evidence type="ECO:0000313" key="4">
    <source>
        <dbReference type="Proteomes" id="UP001232245"/>
    </source>
</evidence>
<protein>
    <submittedName>
        <fullName evidence="3">Glycosyltransferase involved in cell wall biosynthesis</fullName>
    </submittedName>
</protein>
<reference evidence="3 4" key="1">
    <citation type="submission" date="2023-07" db="EMBL/GenBank/DDBJ databases">
        <title>Genomic Encyclopedia of Type Strains, Phase IV (KMG-IV): sequencing the most valuable type-strain genomes for metagenomic binning, comparative biology and taxonomic classification.</title>
        <authorList>
            <person name="Goeker M."/>
        </authorList>
    </citation>
    <scope>NUCLEOTIDE SEQUENCE [LARGE SCALE GENOMIC DNA]</scope>
    <source>
        <strain evidence="3 4">DSM 17723</strain>
    </source>
</reference>
<feature type="domain" description="Glycosyl transferase family 1" evidence="1">
    <location>
        <begin position="191"/>
        <end position="357"/>
    </location>
</feature>
<dbReference type="Pfam" id="PF13477">
    <property type="entry name" value="Glyco_trans_4_2"/>
    <property type="match status" value="1"/>
</dbReference>
<dbReference type="EMBL" id="JAUSTZ010000002">
    <property type="protein sequence ID" value="MDQ0224900.1"/>
    <property type="molecule type" value="Genomic_DNA"/>
</dbReference>
<keyword evidence="4" id="KW-1185">Reference proteome</keyword>
<dbReference type="PANTHER" id="PTHR12526:SF630">
    <property type="entry name" value="GLYCOSYLTRANSFERASE"/>
    <property type="match status" value="1"/>
</dbReference>
<organism evidence="3 4">
    <name type="scientific">Metabacillus niabensis</name>
    <dbReference type="NCBI Taxonomy" id="324854"/>
    <lineage>
        <taxon>Bacteria</taxon>
        <taxon>Bacillati</taxon>
        <taxon>Bacillota</taxon>
        <taxon>Bacilli</taxon>
        <taxon>Bacillales</taxon>
        <taxon>Bacillaceae</taxon>
        <taxon>Metabacillus</taxon>
    </lineage>
</organism>
<comment type="caution">
    <text evidence="3">The sequence shown here is derived from an EMBL/GenBank/DDBJ whole genome shotgun (WGS) entry which is preliminary data.</text>
</comment>
<evidence type="ECO:0000313" key="3">
    <source>
        <dbReference type="EMBL" id="MDQ0224900.1"/>
    </source>
</evidence>